<organism evidence="1 2">
    <name type="scientific">Roridomyces roridus</name>
    <dbReference type="NCBI Taxonomy" id="1738132"/>
    <lineage>
        <taxon>Eukaryota</taxon>
        <taxon>Fungi</taxon>
        <taxon>Dikarya</taxon>
        <taxon>Basidiomycota</taxon>
        <taxon>Agaricomycotina</taxon>
        <taxon>Agaricomycetes</taxon>
        <taxon>Agaricomycetidae</taxon>
        <taxon>Agaricales</taxon>
        <taxon>Marasmiineae</taxon>
        <taxon>Mycenaceae</taxon>
        <taxon>Roridomyces</taxon>
    </lineage>
</organism>
<protein>
    <submittedName>
        <fullName evidence="1">Uncharacterized protein</fullName>
    </submittedName>
</protein>
<comment type="caution">
    <text evidence="1">The sequence shown here is derived from an EMBL/GenBank/DDBJ whole genome shotgun (WGS) entry which is preliminary data.</text>
</comment>
<feature type="non-terminal residue" evidence="1">
    <location>
        <position position="53"/>
    </location>
</feature>
<gene>
    <name evidence="1" type="ORF">FB45DRAFT_699421</name>
</gene>
<dbReference type="Proteomes" id="UP001221142">
    <property type="component" value="Unassembled WGS sequence"/>
</dbReference>
<dbReference type="EMBL" id="JARKIF010000007">
    <property type="protein sequence ID" value="KAJ7634867.1"/>
    <property type="molecule type" value="Genomic_DNA"/>
</dbReference>
<evidence type="ECO:0000313" key="2">
    <source>
        <dbReference type="Proteomes" id="UP001221142"/>
    </source>
</evidence>
<name>A0AAD7FSC3_9AGAR</name>
<evidence type="ECO:0000313" key="1">
    <source>
        <dbReference type="EMBL" id="KAJ7634867.1"/>
    </source>
</evidence>
<dbReference type="AlphaFoldDB" id="A0AAD7FSC3"/>
<proteinExistence type="predicted"/>
<sequence length="53" mass="6114">CHMNLECCVSMASTKYIHKYIHKGSDRSTLTMQDQNDEIKLHLDSRYISAPEA</sequence>
<reference evidence="1" key="1">
    <citation type="submission" date="2023-03" db="EMBL/GenBank/DDBJ databases">
        <title>Massive genome expansion in bonnet fungi (Mycena s.s.) driven by repeated elements and novel gene families across ecological guilds.</title>
        <authorList>
            <consortium name="Lawrence Berkeley National Laboratory"/>
            <person name="Harder C.B."/>
            <person name="Miyauchi S."/>
            <person name="Viragh M."/>
            <person name="Kuo A."/>
            <person name="Thoen E."/>
            <person name="Andreopoulos B."/>
            <person name="Lu D."/>
            <person name="Skrede I."/>
            <person name="Drula E."/>
            <person name="Henrissat B."/>
            <person name="Morin E."/>
            <person name="Kohler A."/>
            <person name="Barry K."/>
            <person name="LaButti K."/>
            <person name="Morin E."/>
            <person name="Salamov A."/>
            <person name="Lipzen A."/>
            <person name="Mereny Z."/>
            <person name="Hegedus B."/>
            <person name="Baldrian P."/>
            <person name="Stursova M."/>
            <person name="Weitz H."/>
            <person name="Taylor A."/>
            <person name="Grigoriev I.V."/>
            <person name="Nagy L.G."/>
            <person name="Martin F."/>
            <person name="Kauserud H."/>
        </authorList>
    </citation>
    <scope>NUCLEOTIDE SEQUENCE</scope>
    <source>
        <strain evidence="1">9284</strain>
    </source>
</reference>
<accession>A0AAD7FSC3</accession>
<feature type="non-terminal residue" evidence="1">
    <location>
        <position position="1"/>
    </location>
</feature>
<keyword evidence="2" id="KW-1185">Reference proteome</keyword>